<protein>
    <submittedName>
        <fullName evidence="5">Putative thioredoxin</fullName>
    </submittedName>
</protein>
<name>A0A2H1IHN8_BREAU</name>
<dbReference type="GO" id="GO:0015035">
    <property type="term" value="F:protein-disulfide reductase activity"/>
    <property type="evidence" value="ECO:0007669"/>
    <property type="project" value="TreeGrafter"/>
</dbReference>
<dbReference type="InterPro" id="IPR013766">
    <property type="entry name" value="Thioredoxin_domain"/>
</dbReference>
<reference evidence="7" key="1">
    <citation type="submission" date="2017-03" db="EMBL/GenBank/DDBJ databases">
        <authorList>
            <person name="Monnet C."/>
        </authorList>
    </citation>
    <scope>NUCLEOTIDE SEQUENCE [LARGE SCALE GENOMIC DNA]</scope>
    <source>
        <strain evidence="7">CNRZ 920</strain>
    </source>
</reference>
<proteinExistence type="inferred from homology"/>
<dbReference type="Pfam" id="PF00085">
    <property type="entry name" value="Thioredoxin"/>
    <property type="match status" value="1"/>
</dbReference>
<dbReference type="PANTHER" id="PTHR45663">
    <property type="entry name" value="GEO12009P1"/>
    <property type="match status" value="1"/>
</dbReference>
<evidence type="ECO:0000256" key="3">
    <source>
        <dbReference type="SAM" id="MobiDB-lite"/>
    </source>
</evidence>
<feature type="compositionally biased region" description="Polar residues" evidence="3">
    <location>
        <begin position="1"/>
        <end position="16"/>
    </location>
</feature>
<evidence type="ECO:0000256" key="1">
    <source>
        <dbReference type="ARBA" id="ARBA00008987"/>
    </source>
</evidence>
<evidence type="ECO:0000259" key="4">
    <source>
        <dbReference type="PROSITE" id="PS51352"/>
    </source>
</evidence>
<reference evidence="5 8" key="2">
    <citation type="submission" date="2017-03" db="EMBL/GenBank/DDBJ databases">
        <authorList>
            <person name="Afonso C.L."/>
            <person name="Miller P.J."/>
            <person name="Scott M.A."/>
            <person name="Spackman E."/>
            <person name="Goraichik I."/>
            <person name="Dimitrov K.M."/>
            <person name="Suarez D.L."/>
            <person name="Swayne D.E."/>
        </authorList>
    </citation>
    <scope>NUCLEOTIDE SEQUENCE [LARGE SCALE GENOMIC DNA]</scope>
    <source>
        <strain evidence="6">8</strain>
        <strain evidence="8">8(6)</strain>
        <strain evidence="5">CNRZ 920</strain>
    </source>
</reference>
<dbReference type="SUPFAM" id="SSF52833">
    <property type="entry name" value="Thioredoxin-like"/>
    <property type="match status" value="1"/>
</dbReference>
<dbReference type="GO" id="GO:0005737">
    <property type="term" value="C:cytoplasm"/>
    <property type="evidence" value="ECO:0007669"/>
    <property type="project" value="TreeGrafter"/>
</dbReference>
<gene>
    <name evidence="5" type="ORF">BAUR920_01038</name>
    <name evidence="6" type="ORF">BAURA86_03034</name>
</gene>
<dbReference type="Proteomes" id="UP000234300">
    <property type="component" value="Unassembled WGS sequence"/>
</dbReference>
<evidence type="ECO:0000313" key="7">
    <source>
        <dbReference type="Proteomes" id="UP000234289"/>
    </source>
</evidence>
<dbReference type="Gene3D" id="3.40.30.10">
    <property type="entry name" value="Glutaredoxin"/>
    <property type="match status" value="1"/>
</dbReference>
<dbReference type="CDD" id="cd02956">
    <property type="entry name" value="ybbN"/>
    <property type="match status" value="1"/>
</dbReference>
<dbReference type="PANTHER" id="PTHR45663:SF11">
    <property type="entry name" value="GEO12009P1"/>
    <property type="match status" value="1"/>
</dbReference>
<dbReference type="Gene3D" id="1.25.40.10">
    <property type="entry name" value="Tetratricopeptide repeat domain"/>
    <property type="match status" value="1"/>
</dbReference>
<evidence type="ECO:0000313" key="5">
    <source>
        <dbReference type="EMBL" id="SMX74502.1"/>
    </source>
</evidence>
<dbReference type="Proteomes" id="UP000234289">
    <property type="component" value="Unassembled WGS sequence"/>
</dbReference>
<dbReference type="EMBL" id="FXZG01000004">
    <property type="protein sequence ID" value="SMX74502.1"/>
    <property type="molecule type" value="Genomic_DNA"/>
</dbReference>
<dbReference type="AlphaFoldDB" id="A0A2H1IHN8"/>
<evidence type="ECO:0000313" key="8">
    <source>
        <dbReference type="Proteomes" id="UP000234300"/>
    </source>
</evidence>
<sequence>MSMDPSQDNTQPNQGLDLSAVRSKNLPHEEKTGGPGQSAGGPADPNAVPVPALAFDVDEASFNDVVAISDRVPVVIDLQAEWSEQGKQLSPIVERIVESFGGRLVLARVDVDANPRLQQAFGVESIPNVIAIVKGQPVPLFQSALPEVQVKAYFDELLKLAGENGVTGHAVVAGAEQEPAGPAHPEAEEALNRGDFDTAESLFKSALAASPADEEAKFGLARAGLGRRLIDADPQQLIATADANPKDPEAAKAAADAEIVGGNPSSAFNRLISLIRVSAGDEKEALRLRVLELFEVLGADDPAVTKARTALMRALF</sequence>
<dbReference type="GO" id="GO:0006950">
    <property type="term" value="P:response to stress"/>
    <property type="evidence" value="ECO:0007669"/>
    <property type="project" value="UniProtKB-ARBA"/>
</dbReference>
<dbReference type="Pfam" id="PF14561">
    <property type="entry name" value="TPR_20"/>
    <property type="match status" value="1"/>
</dbReference>
<feature type="region of interest" description="Disordered" evidence="3">
    <location>
        <begin position="1"/>
        <end position="47"/>
    </location>
</feature>
<feature type="domain" description="Thioredoxin" evidence="4">
    <location>
        <begin position="37"/>
        <end position="159"/>
    </location>
</feature>
<evidence type="ECO:0000313" key="6">
    <source>
        <dbReference type="EMBL" id="SMY01212.1"/>
    </source>
</evidence>
<dbReference type="InterPro" id="IPR036249">
    <property type="entry name" value="Thioredoxin-like_sf"/>
</dbReference>
<comment type="similarity">
    <text evidence="1">Belongs to the thioredoxin family.</text>
</comment>
<accession>A0A2H1IHN8</accession>
<dbReference type="EMBL" id="FXZI01000012">
    <property type="protein sequence ID" value="SMY01212.1"/>
    <property type="molecule type" value="Genomic_DNA"/>
</dbReference>
<dbReference type="PROSITE" id="PS51352">
    <property type="entry name" value="THIOREDOXIN_2"/>
    <property type="match status" value="1"/>
</dbReference>
<evidence type="ECO:0000256" key="2">
    <source>
        <dbReference type="ARBA" id="ARBA00023284"/>
    </source>
</evidence>
<organism evidence="5 7">
    <name type="scientific">Brevibacterium aurantiacum</name>
    <dbReference type="NCBI Taxonomy" id="273384"/>
    <lineage>
        <taxon>Bacteria</taxon>
        <taxon>Bacillati</taxon>
        <taxon>Actinomycetota</taxon>
        <taxon>Actinomycetes</taxon>
        <taxon>Micrococcales</taxon>
        <taxon>Brevibacteriaceae</taxon>
        <taxon>Brevibacterium</taxon>
    </lineage>
</organism>
<dbReference type="InterPro" id="IPR011990">
    <property type="entry name" value="TPR-like_helical_dom_sf"/>
</dbReference>
<keyword evidence="2" id="KW-0676">Redox-active center</keyword>